<evidence type="ECO:0000313" key="2">
    <source>
        <dbReference type="Proteomes" id="UP000297280"/>
    </source>
</evidence>
<dbReference type="AlphaFoldDB" id="A0A4Z1KQB9"/>
<organism evidence="1 2">
    <name type="scientific">Botrytis porri</name>
    <dbReference type="NCBI Taxonomy" id="87229"/>
    <lineage>
        <taxon>Eukaryota</taxon>
        <taxon>Fungi</taxon>
        <taxon>Dikarya</taxon>
        <taxon>Ascomycota</taxon>
        <taxon>Pezizomycotina</taxon>
        <taxon>Leotiomycetes</taxon>
        <taxon>Helotiales</taxon>
        <taxon>Sclerotiniaceae</taxon>
        <taxon>Botrytis</taxon>
    </lineage>
</organism>
<dbReference type="EMBL" id="PQXO01000282">
    <property type="protein sequence ID" value="TGO86702.1"/>
    <property type="molecule type" value="Genomic_DNA"/>
</dbReference>
<proteinExistence type="predicted"/>
<dbReference type="Proteomes" id="UP000297280">
    <property type="component" value="Unassembled WGS sequence"/>
</dbReference>
<reference evidence="1 2" key="1">
    <citation type="submission" date="2017-12" db="EMBL/GenBank/DDBJ databases">
        <title>Comparative genomics of Botrytis spp.</title>
        <authorList>
            <person name="Valero-Jimenez C.A."/>
            <person name="Tapia P."/>
            <person name="Veloso J."/>
            <person name="Silva-Moreno E."/>
            <person name="Staats M."/>
            <person name="Valdes J.H."/>
            <person name="Van Kan J.A.L."/>
        </authorList>
    </citation>
    <scope>NUCLEOTIDE SEQUENCE [LARGE SCALE GENOMIC DNA]</scope>
    <source>
        <strain evidence="1 2">MUCL3349</strain>
    </source>
</reference>
<name>A0A4Z1KQB9_9HELO</name>
<protein>
    <submittedName>
        <fullName evidence="1">Uncharacterized protein</fullName>
    </submittedName>
</protein>
<comment type="caution">
    <text evidence="1">The sequence shown here is derived from an EMBL/GenBank/DDBJ whole genome shotgun (WGS) entry which is preliminary data.</text>
</comment>
<sequence length="80" mass="9472">MVGDKEERDFELEGGRWDVEVKAEVMQWINWSEGEGLIWESKFYGGIVFDDQIDLGNSEVDDLRADEIRRANWWFTNVDE</sequence>
<evidence type="ECO:0000313" key="1">
    <source>
        <dbReference type="EMBL" id="TGO86702.1"/>
    </source>
</evidence>
<accession>A0A4Z1KQB9</accession>
<gene>
    <name evidence="1" type="ORF">BPOR_0283g00110</name>
</gene>
<keyword evidence="2" id="KW-1185">Reference proteome</keyword>